<dbReference type="GO" id="GO:0004252">
    <property type="term" value="F:serine-type endopeptidase activity"/>
    <property type="evidence" value="ECO:0007669"/>
    <property type="project" value="InterPro"/>
</dbReference>
<protein>
    <recommendedName>
        <fullName evidence="5">Acyl-peptide hydrolase</fullName>
    </recommendedName>
    <alternativeName>
        <fullName evidence="4">Acylaminoacyl-peptidase</fullName>
    </alternativeName>
</protein>
<dbReference type="InterPro" id="IPR011042">
    <property type="entry name" value="6-blade_b-propeller_TolB-like"/>
</dbReference>
<dbReference type="InterPro" id="IPR011659">
    <property type="entry name" value="WD40"/>
</dbReference>
<evidence type="ECO:0000259" key="8">
    <source>
        <dbReference type="Pfam" id="PF00326"/>
    </source>
</evidence>
<dbReference type="Pfam" id="PF00326">
    <property type="entry name" value="Peptidase_S9"/>
    <property type="match status" value="1"/>
</dbReference>
<keyword evidence="7" id="KW-0732">Signal</keyword>
<dbReference type="Gene3D" id="2.120.10.30">
    <property type="entry name" value="TolB, C-terminal domain"/>
    <property type="match status" value="2"/>
</dbReference>
<dbReference type="InterPro" id="IPR001375">
    <property type="entry name" value="Peptidase_S9_cat"/>
</dbReference>
<dbReference type="SUPFAM" id="SSF53474">
    <property type="entry name" value="alpha/beta-Hydrolases"/>
    <property type="match status" value="1"/>
</dbReference>
<keyword evidence="2" id="KW-0720">Serine protease</keyword>
<dbReference type="AlphaFoldDB" id="A0A4Q5LZU7"/>
<evidence type="ECO:0000256" key="3">
    <source>
        <dbReference type="ARBA" id="ARBA00022990"/>
    </source>
</evidence>
<feature type="chain" id="PRO_5020622155" description="Acyl-peptide hydrolase" evidence="7">
    <location>
        <begin position="21"/>
        <end position="661"/>
    </location>
</feature>
<dbReference type="Proteomes" id="UP000293162">
    <property type="component" value="Unassembled WGS sequence"/>
</dbReference>
<feature type="signal peptide" evidence="7">
    <location>
        <begin position="1"/>
        <end position="20"/>
    </location>
</feature>
<accession>A0A4Q5LZU7</accession>
<comment type="function">
    <text evidence="6">This enzyme catalyzes the hydrolysis of the N-terminal peptide bond of an N-acetylated peptide to generate an N-acetylated amino acid and a peptide with a free N-terminus. It preferentially cleaves off Ac-Ala, Ac-Met and Ac-Ser. Also, involved in the degradation of oxidized and glycated proteins.</text>
</comment>
<dbReference type="GO" id="GO:0006508">
    <property type="term" value="P:proteolysis"/>
    <property type="evidence" value="ECO:0007669"/>
    <property type="project" value="InterPro"/>
</dbReference>
<keyword evidence="10" id="KW-1185">Reference proteome</keyword>
<evidence type="ECO:0000256" key="2">
    <source>
        <dbReference type="ARBA" id="ARBA00022825"/>
    </source>
</evidence>
<comment type="caution">
    <text evidence="9">The sequence shown here is derived from an EMBL/GenBank/DDBJ whole genome shotgun (WGS) entry which is preliminary data.</text>
</comment>
<evidence type="ECO:0000313" key="9">
    <source>
        <dbReference type="EMBL" id="RYU95087.1"/>
    </source>
</evidence>
<dbReference type="Pfam" id="PF07676">
    <property type="entry name" value="PD40"/>
    <property type="match status" value="3"/>
</dbReference>
<evidence type="ECO:0000256" key="4">
    <source>
        <dbReference type="ARBA" id="ARBA00032284"/>
    </source>
</evidence>
<organism evidence="9 10">
    <name type="scientific">Emticicia agri</name>
    <dbReference type="NCBI Taxonomy" id="2492393"/>
    <lineage>
        <taxon>Bacteria</taxon>
        <taxon>Pseudomonadati</taxon>
        <taxon>Bacteroidota</taxon>
        <taxon>Cytophagia</taxon>
        <taxon>Cytophagales</taxon>
        <taxon>Leadbetterellaceae</taxon>
        <taxon>Emticicia</taxon>
    </lineage>
</organism>
<evidence type="ECO:0000256" key="7">
    <source>
        <dbReference type="SAM" id="SignalP"/>
    </source>
</evidence>
<dbReference type="PANTHER" id="PTHR42776:SF27">
    <property type="entry name" value="DIPEPTIDYL PEPTIDASE FAMILY MEMBER 6"/>
    <property type="match status" value="1"/>
</dbReference>
<reference evidence="9 10" key="1">
    <citation type="submission" date="2019-02" db="EMBL/GenBank/DDBJ databases">
        <title>Bacterial novel species Emticicia sp. 17J42-9 isolated from soil.</title>
        <authorList>
            <person name="Jung H.-Y."/>
        </authorList>
    </citation>
    <scope>NUCLEOTIDE SEQUENCE [LARGE SCALE GENOMIC DNA]</scope>
    <source>
        <strain evidence="9 10">17J42-9</strain>
    </source>
</reference>
<feature type="domain" description="Peptidase S9 prolyl oligopeptidase catalytic" evidence="8">
    <location>
        <begin position="454"/>
        <end position="661"/>
    </location>
</feature>
<proteinExistence type="predicted"/>
<dbReference type="EMBL" id="SEWF01000018">
    <property type="protein sequence ID" value="RYU95087.1"/>
    <property type="molecule type" value="Genomic_DNA"/>
</dbReference>
<dbReference type="InterPro" id="IPR002471">
    <property type="entry name" value="Pept_S9_AS"/>
</dbReference>
<dbReference type="PANTHER" id="PTHR42776">
    <property type="entry name" value="SERINE PEPTIDASE S9 FAMILY MEMBER"/>
    <property type="match status" value="1"/>
</dbReference>
<dbReference type="SUPFAM" id="SSF82171">
    <property type="entry name" value="DPP6 N-terminal domain-like"/>
    <property type="match status" value="1"/>
</dbReference>
<dbReference type="OrthoDB" id="9812921at2"/>
<evidence type="ECO:0000256" key="1">
    <source>
        <dbReference type="ARBA" id="ARBA00022801"/>
    </source>
</evidence>
<evidence type="ECO:0000256" key="5">
    <source>
        <dbReference type="ARBA" id="ARBA00032596"/>
    </source>
</evidence>
<keyword evidence="2" id="KW-0645">Protease</keyword>
<name>A0A4Q5LZU7_9BACT</name>
<keyword evidence="1" id="KW-0378">Hydrolase</keyword>
<gene>
    <name evidence="9" type="ORF">EWM59_13635</name>
</gene>
<keyword evidence="3" id="KW-0007">Acetylation</keyword>
<evidence type="ECO:0000313" key="10">
    <source>
        <dbReference type="Proteomes" id="UP000293162"/>
    </source>
</evidence>
<dbReference type="PROSITE" id="PS00708">
    <property type="entry name" value="PRO_ENDOPEP_SER"/>
    <property type="match status" value="1"/>
</dbReference>
<sequence length="661" mass="74146">MKKLVPVLAVFMFSFTLGYAQSTSTKRNLKPSDVYRLQNISDPQISPDGNWVSYTLSSVDSIKNKRNADIWMVSWDGKESIQLTYSPDGESQGRWSPDGKYFSFVSARNGLTSSQIWLMDRRGGEAKQLTDLKKGDLTDYAWSPDGKKIALVIKSPADTSKNKTPKPIVLDRFQFKQDVEGYLTKKPVHLYLYDIATKKIDTLTKGNFDETNPKWSPDGGQIAFISNRTEDPDRNENSDIWVIDAKPNAKMKQLTTWTGRDGSMEWSPDGKRITYLRSTSSENYIMYDQSILCTISKDGGEPTLLSKALDRPVTAPRWSKDGNSIYALVADDRIRYIAQFTIADGKMNKILSGNKSFNTLERHPSGNFLTTMSDPQTPLEIYALENNVPRRLTKHHEDFVSKLSLATVEGFTSKSKDGTSVSNILYRPANASKTEKLPTIFMIHGGPVAQDEFSFDLTRQMLSGAGYNVVAVNYRGSTGRGLDFCKAIWADWGNKEVIDILGAADYVVQNGIADADKLGIGGWSYGGILTDYTIATDTRFKAASSGAGVAMISSLYGVDQYILQYENELGSPWKNFDKYVSLSYPFLKADRIKTPTQFMVGESDFNVPSVGSEQMYQAFRSLGIPTELIIYPGQFHGITNPSFQKDRFERYISWFNKYLKK</sequence>
<dbReference type="InterPro" id="IPR029058">
    <property type="entry name" value="AB_hydrolase_fold"/>
</dbReference>
<evidence type="ECO:0000256" key="6">
    <source>
        <dbReference type="ARBA" id="ARBA00045885"/>
    </source>
</evidence>
<dbReference type="Gene3D" id="3.40.50.1820">
    <property type="entry name" value="alpha/beta hydrolase"/>
    <property type="match status" value="1"/>
</dbReference>
<dbReference type="RefSeq" id="WP_130021533.1">
    <property type="nucleotide sequence ID" value="NZ_SEWF01000018.1"/>
</dbReference>